<accession>A0A9P1GTI2</accession>
<dbReference type="OrthoDB" id="8117402at2759"/>
<gene>
    <name evidence="2" type="ORF">PPNO1_LOCUS92</name>
</gene>
<organism evidence="2 3">
    <name type="scientific">Parascedosporium putredinis</name>
    <dbReference type="NCBI Taxonomy" id="1442378"/>
    <lineage>
        <taxon>Eukaryota</taxon>
        <taxon>Fungi</taxon>
        <taxon>Dikarya</taxon>
        <taxon>Ascomycota</taxon>
        <taxon>Pezizomycotina</taxon>
        <taxon>Sordariomycetes</taxon>
        <taxon>Hypocreomycetidae</taxon>
        <taxon>Microascales</taxon>
        <taxon>Microascaceae</taxon>
        <taxon>Parascedosporium</taxon>
    </lineage>
</organism>
<feature type="compositionally biased region" description="Low complexity" evidence="1">
    <location>
        <begin position="203"/>
        <end position="214"/>
    </location>
</feature>
<evidence type="ECO:0000313" key="2">
    <source>
        <dbReference type="EMBL" id="CAI4210286.1"/>
    </source>
</evidence>
<proteinExistence type="predicted"/>
<sequence length="222" mass="24755">MMFSHPDTVKLHYYQSHRLIGHIEKNRCLISKAQLDALRKERLSMAARLEQAPGETLSVAKETSADYLGMDRAHGAQAKSHEEAPKECPFPSLKHASAMWKAIDEKKEREKRAENTTTFVQEDRLCTATALTQHAESQSIRCGLRRTEGFPAFVNHLTAGLAKVDGVHADYTTRYTVSSEAARHFESSDGGPAVASRESQDGSSYAESSELSDSWTKVELEW</sequence>
<feature type="region of interest" description="Disordered" evidence="1">
    <location>
        <begin position="182"/>
        <end position="222"/>
    </location>
</feature>
<dbReference type="Proteomes" id="UP000838763">
    <property type="component" value="Unassembled WGS sequence"/>
</dbReference>
<evidence type="ECO:0000256" key="1">
    <source>
        <dbReference type="SAM" id="MobiDB-lite"/>
    </source>
</evidence>
<dbReference type="EMBL" id="CALLCH030000001">
    <property type="protein sequence ID" value="CAI4210286.1"/>
    <property type="molecule type" value="Genomic_DNA"/>
</dbReference>
<reference evidence="2" key="1">
    <citation type="submission" date="2022-11" db="EMBL/GenBank/DDBJ databases">
        <authorList>
            <person name="Scott C."/>
            <person name="Bruce N."/>
        </authorList>
    </citation>
    <scope>NUCLEOTIDE SEQUENCE</scope>
</reference>
<keyword evidence="3" id="KW-1185">Reference proteome</keyword>
<evidence type="ECO:0000313" key="3">
    <source>
        <dbReference type="Proteomes" id="UP000838763"/>
    </source>
</evidence>
<name>A0A9P1GTI2_9PEZI</name>
<comment type="caution">
    <text evidence="2">The sequence shown here is derived from an EMBL/GenBank/DDBJ whole genome shotgun (WGS) entry which is preliminary data.</text>
</comment>
<protein>
    <submittedName>
        <fullName evidence="2">Uncharacterized protein</fullName>
    </submittedName>
</protein>
<dbReference type="AlphaFoldDB" id="A0A9P1GTI2"/>